<keyword evidence="1" id="KW-1133">Transmembrane helix</keyword>
<reference evidence="3 4" key="1">
    <citation type="submission" date="2022-04" db="EMBL/GenBank/DDBJ databases">
        <title>Spirosoma sp. strain RP8 genome sequencing and assembly.</title>
        <authorList>
            <person name="Jung Y."/>
        </authorList>
    </citation>
    <scope>NUCLEOTIDE SEQUENCE [LARGE SCALE GENOMIC DNA]</scope>
    <source>
        <strain evidence="3 4">RP8</strain>
    </source>
</reference>
<sequence>MTHTLQLISSLCLFAVSVWAQPPAKRTLNGQFLDDSIEIGRPFRYAVTYRHVPTAEVLFPDTAVHFLPFRVKEISVFPTQTTGQGPLAVSRDSAVYTLVSFETDSAQLLQVPIRLVNANDCTSLMTQIDTVFLRSKLTLPRSGTAPTQSLTLASETQLARLQQQFNYPVLVEALLVAGALLTLINLLFGRSIRHQWQIYQLYQQHKRFLQEYNRLSQLLSADTAPDMANQAIVIWKTYLESLEKQPYASLTTPEIAERTGDERVADALREADRMIYGGTFSAQSQDALQVLLKVAVQAYHRQRNVLQAPAEPPVPVVMSDEANPSTRS</sequence>
<evidence type="ECO:0008006" key="5">
    <source>
        <dbReference type="Google" id="ProtNLM"/>
    </source>
</evidence>
<keyword evidence="2" id="KW-0732">Signal</keyword>
<keyword evidence="1" id="KW-0812">Transmembrane</keyword>
<organism evidence="3 4">
    <name type="scientific">Spirosoma liriopis</name>
    <dbReference type="NCBI Taxonomy" id="2937440"/>
    <lineage>
        <taxon>Bacteria</taxon>
        <taxon>Pseudomonadati</taxon>
        <taxon>Bacteroidota</taxon>
        <taxon>Cytophagia</taxon>
        <taxon>Cytophagales</taxon>
        <taxon>Cytophagaceae</taxon>
        <taxon>Spirosoma</taxon>
    </lineage>
</organism>
<protein>
    <recommendedName>
        <fullName evidence="5">Protein BatD</fullName>
    </recommendedName>
</protein>
<proteinExistence type="predicted"/>
<name>A0ABT0HGZ6_9BACT</name>
<evidence type="ECO:0000313" key="3">
    <source>
        <dbReference type="EMBL" id="MCK8491429.1"/>
    </source>
</evidence>
<dbReference type="Proteomes" id="UP001202180">
    <property type="component" value="Unassembled WGS sequence"/>
</dbReference>
<dbReference type="EMBL" id="JALPRF010000001">
    <property type="protein sequence ID" value="MCK8491429.1"/>
    <property type="molecule type" value="Genomic_DNA"/>
</dbReference>
<keyword evidence="4" id="KW-1185">Reference proteome</keyword>
<feature type="signal peptide" evidence="2">
    <location>
        <begin position="1"/>
        <end position="20"/>
    </location>
</feature>
<keyword evidence="1" id="KW-0472">Membrane</keyword>
<feature type="transmembrane region" description="Helical" evidence="1">
    <location>
        <begin position="167"/>
        <end position="188"/>
    </location>
</feature>
<evidence type="ECO:0000313" key="4">
    <source>
        <dbReference type="Proteomes" id="UP001202180"/>
    </source>
</evidence>
<accession>A0ABT0HGZ6</accession>
<comment type="caution">
    <text evidence="3">The sequence shown here is derived from an EMBL/GenBank/DDBJ whole genome shotgun (WGS) entry which is preliminary data.</text>
</comment>
<evidence type="ECO:0000256" key="2">
    <source>
        <dbReference type="SAM" id="SignalP"/>
    </source>
</evidence>
<feature type="chain" id="PRO_5045091226" description="Protein BatD" evidence="2">
    <location>
        <begin position="21"/>
        <end position="328"/>
    </location>
</feature>
<gene>
    <name evidence="3" type="ORF">M0L20_06160</name>
</gene>
<evidence type="ECO:0000256" key="1">
    <source>
        <dbReference type="SAM" id="Phobius"/>
    </source>
</evidence>
<dbReference type="RefSeq" id="WP_248476153.1">
    <property type="nucleotide sequence ID" value="NZ_JALPRF010000001.1"/>
</dbReference>